<keyword evidence="1 3" id="KW-0378">Hydrolase</keyword>
<dbReference type="Gene3D" id="3.40.50.1820">
    <property type="entry name" value="alpha/beta hydrolase"/>
    <property type="match status" value="1"/>
</dbReference>
<dbReference type="InterPro" id="IPR013094">
    <property type="entry name" value="AB_hydrolase_3"/>
</dbReference>
<dbReference type="PANTHER" id="PTHR48081">
    <property type="entry name" value="AB HYDROLASE SUPERFAMILY PROTEIN C4A8.06C"/>
    <property type="match status" value="1"/>
</dbReference>
<dbReference type="SUPFAM" id="SSF53474">
    <property type="entry name" value="alpha/beta-Hydrolases"/>
    <property type="match status" value="1"/>
</dbReference>
<dbReference type="InterPro" id="IPR050300">
    <property type="entry name" value="GDXG_lipolytic_enzyme"/>
</dbReference>
<evidence type="ECO:0000313" key="3">
    <source>
        <dbReference type="EMBL" id="MDT0330221.1"/>
    </source>
</evidence>
<evidence type="ECO:0000256" key="1">
    <source>
        <dbReference type="ARBA" id="ARBA00022801"/>
    </source>
</evidence>
<evidence type="ECO:0000259" key="2">
    <source>
        <dbReference type="Pfam" id="PF07859"/>
    </source>
</evidence>
<reference evidence="4" key="1">
    <citation type="submission" date="2023-07" db="EMBL/GenBank/DDBJ databases">
        <title>30 novel species of actinomycetes from the DSMZ collection.</title>
        <authorList>
            <person name="Nouioui I."/>
        </authorList>
    </citation>
    <scope>NUCLEOTIDE SEQUENCE [LARGE SCALE GENOMIC DNA]</scope>
    <source>
        <strain evidence="4">DSM 44743</strain>
    </source>
</reference>
<name>A0ABU2MD77_9ACTN</name>
<sequence length="322" mass="33916">MSTPPPPPFDPELAASLALLGDQIPPSITPDLIGPMRAARADQAVEGDFTHEGHYTEHALTVKGHDGADVPLILWRPTWTDAPTGLLYWIHGGGMIVGTHRGSEIPELLAMAHSLGLAVASIGYRLAPEHPHPTPVEDCYSGLVHLTDPTAHPALDAARVIVGGASAGGGLAAATALLARDRGGPRLSAQLLVYPMLDDRNDTVSAHQMAGLGVWDRTSNDTGWSALLGEARGGPDVSPYAAPARATDLSNLPPAFLDVGSTETFRDEIVDYATRLWQAGGIAELHVWPGAFHGFDNFAPHAALSREAAAARLSWLHRTLGA</sequence>
<keyword evidence="4" id="KW-1185">Reference proteome</keyword>
<comment type="caution">
    <text evidence="3">The sequence shown here is derived from an EMBL/GenBank/DDBJ whole genome shotgun (WGS) entry which is preliminary data.</text>
</comment>
<accession>A0ABU2MD77</accession>
<gene>
    <name evidence="3" type="ORF">RM479_17545</name>
</gene>
<dbReference type="Proteomes" id="UP001183390">
    <property type="component" value="Unassembled WGS sequence"/>
</dbReference>
<evidence type="ECO:0000313" key="4">
    <source>
        <dbReference type="Proteomes" id="UP001183390"/>
    </source>
</evidence>
<dbReference type="EMBL" id="JAVREP010000011">
    <property type="protein sequence ID" value="MDT0330221.1"/>
    <property type="molecule type" value="Genomic_DNA"/>
</dbReference>
<dbReference type="InterPro" id="IPR029058">
    <property type="entry name" value="AB_hydrolase_fold"/>
</dbReference>
<dbReference type="PANTHER" id="PTHR48081:SF8">
    <property type="entry name" value="ALPHA_BETA HYDROLASE FOLD-3 DOMAIN-CONTAINING PROTEIN-RELATED"/>
    <property type="match status" value="1"/>
</dbReference>
<proteinExistence type="predicted"/>
<protein>
    <submittedName>
        <fullName evidence="3">Alpha/beta hydrolase fold domain-containing protein</fullName>
    </submittedName>
</protein>
<organism evidence="3 4">
    <name type="scientific">Nocardiopsis lambiniae</name>
    <dbReference type="NCBI Taxonomy" id="3075539"/>
    <lineage>
        <taxon>Bacteria</taxon>
        <taxon>Bacillati</taxon>
        <taxon>Actinomycetota</taxon>
        <taxon>Actinomycetes</taxon>
        <taxon>Streptosporangiales</taxon>
        <taxon>Nocardiopsidaceae</taxon>
        <taxon>Nocardiopsis</taxon>
    </lineage>
</organism>
<dbReference type="RefSeq" id="WP_311512796.1">
    <property type="nucleotide sequence ID" value="NZ_JAVREP010000011.1"/>
</dbReference>
<dbReference type="Pfam" id="PF07859">
    <property type="entry name" value="Abhydrolase_3"/>
    <property type="match status" value="1"/>
</dbReference>
<feature type="domain" description="Alpha/beta hydrolase fold-3" evidence="2">
    <location>
        <begin position="88"/>
        <end position="295"/>
    </location>
</feature>
<dbReference type="GO" id="GO:0016787">
    <property type="term" value="F:hydrolase activity"/>
    <property type="evidence" value="ECO:0007669"/>
    <property type="project" value="UniProtKB-KW"/>
</dbReference>